<dbReference type="PROSITE" id="PS51462">
    <property type="entry name" value="NUDIX"/>
    <property type="match status" value="1"/>
</dbReference>
<dbReference type="InterPro" id="IPR015797">
    <property type="entry name" value="NUDIX_hydrolase-like_dom_sf"/>
</dbReference>
<evidence type="ECO:0000256" key="1">
    <source>
        <dbReference type="ARBA" id="ARBA00022801"/>
    </source>
</evidence>
<dbReference type="PRINTS" id="PR00502">
    <property type="entry name" value="NUDIXFAMILY"/>
</dbReference>
<dbReference type="InterPro" id="IPR000086">
    <property type="entry name" value="NUDIX_hydrolase_dom"/>
</dbReference>
<dbReference type="AlphaFoldDB" id="R9T721"/>
<evidence type="ECO:0000313" key="4">
    <source>
        <dbReference type="Proteomes" id="UP000014070"/>
    </source>
</evidence>
<dbReference type="OrthoDB" id="40462at2157"/>
<protein>
    <submittedName>
        <fullName evidence="3">NUDIX hydrolase</fullName>
    </submittedName>
</protein>
<evidence type="ECO:0000313" key="3">
    <source>
        <dbReference type="EMBL" id="AGN26722.1"/>
    </source>
</evidence>
<dbReference type="Gene3D" id="3.90.79.10">
    <property type="entry name" value="Nucleoside Triphosphate Pyrophosphohydrolase"/>
    <property type="match status" value="1"/>
</dbReference>
<dbReference type="PROSITE" id="PS00893">
    <property type="entry name" value="NUDIX_BOX"/>
    <property type="match status" value="1"/>
</dbReference>
<dbReference type="EMBL" id="CP005934">
    <property type="protein sequence ID" value="AGN26722.1"/>
    <property type="molecule type" value="Genomic_DNA"/>
</dbReference>
<dbReference type="KEGG" id="mer:MMINT_14020"/>
<gene>
    <name evidence="3" type="ORF">MMINT_14020</name>
</gene>
<evidence type="ECO:0000259" key="2">
    <source>
        <dbReference type="PROSITE" id="PS51462"/>
    </source>
</evidence>
<dbReference type="Pfam" id="PF00293">
    <property type="entry name" value="NUDIX"/>
    <property type="match status" value="1"/>
</dbReference>
<dbReference type="InParanoid" id="R9T721"/>
<dbReference type="InterPro" id="IPR020476">
    <property type="entry name" value="Nudix_hydrolase"/>
</dbReference>
<accession>R9T721</accession>
<proteinExistence type="predicted"/>
<dbReference type="InterPro" id="IPR020084">
    <property type="entry name" value="NUDIX_hydrolase_CS"/>
</dbReference>
<dbReference type="GeneID" id="79719255"/>
<reference evidence="3 4" key="1">
    <citation type="journal article" date="2013" name="Genome Announc.">
        <title>Genome sequence of 'Candidatus Methanomassiliicoccus intestinalis' Issoire-Mx1, a third thermoplasmatales-related methanogenic archaeon from human feces.</title>
        <authorList>
            <person name="Borrel G."/>
            <person name="Harris H.M."/>
            <person name="Parisot N."/>
            <person name="Gaci N."/>
            <person name="Tottey W."/>
            <person name="Mihajlovski A."/>
            <person name="Deane J."/>
            <person name="Gribaldo S."/>
            <person name="Bardot O."/>
            <person name="Peyretaillade E."/>
            <person name="Peyret P."/>
            <person name="O'Toole P.W."/>
            <person name="Brugere J.F."/>
        </authorList>
    </citation>
    <scope>NUCLEOTIDE SEQUENCE [LARGE SCALE GENOMIC DNA]</scope>
    <source>
        <strain evidence="3 4">Issoire-Mx1</strain>
    </source>
</reference>
<sequence length="190" mass="21284">MYTPEPVIRLKKGNQIILSAEEAERLLDLRNGISSKVDDLPQYTTPDGSSLNFEGNEILNEYLEKSQYFKDFFSAAYRNPTPTVDGIITAFGKIVLIQRKKEPFKGCYALPGGFVEYGETAEEAVVREILEETGLETEIIDLVGVFSSPDRDPRRHTMSVAYSLRVLGGTLCSGDDAANADYFPWIIFRI</sequence>
<dbReference type="PANTHER" id="PTHR43736">
    <property type="entry name" value="ADP-RIBOSE PYROPHOSPHATASE"/>
    <property type="match status" value="1"/>
</dbReference>
<feature type="domain" description="Nudix hydrolase" evidence="2">
    <location>
        <begin position="79"/>
        <end position="190"/>
    </location>
</feature>
<dbReference type="Proteomes" id="UP000014070">
    <property type="component" value="Chromosome"/>
</dbReference>
<name>R9T721_METII</name>
<dbReference type="CDD" id="cd18873">
    <property type="entry name" value="NUDIX_NadM_like"/>
    <property type="match status" value="1"/>
</dbReference>
<keyword evidence="4" id="KW-1185">Reference proteome</keyword>
<dbReference type="FunCoup" id="R9T721">
    <property type="interactions" value="11"/>
</dbReference>
<dbReference type="STRING" id="1295009.MMINT_14020"/>
<dbReference type="HOGENOM" id="CLU_1425029_0_0_2"/>
<dbReference type="SUPFAM" id="SSF55811">
    <property type="entry name" value="Nudix"/>
    <property type="match status" value="1"/>
</dbReference>
<organism evidence="3 4">
    <name type="scientific">Methanomassiliicoccus intestinalis (strain Issoire-Mx1)</name>
    <dbReference type="NCBI Taxonomy" id="1295009"/>
    <lineage>
        <taxon>Archaea</taxon>
        <taxon>Methanobacteriati</taxon>
        <taxon>Thermoplasmatota</taxon>
        <taxon>Thermoplasmata</taxon>
        <taxon>Methanomassiliicoccales</taxon>
        <taxon>Methanomassiliicoccaceae</taxon>
        <taxon>Methanomassiliicoccus</taxon>
    </lineage>
</organism>
<dbReference type="PANTHER" id="PTHR43736:SF1">
    <property type="entry name" value="DIHYDRONEOPTERIN TRIPHOSPHATE DIPHOSPHATASE"/>
    <property type="match status" value="1"/>
</dbReference>
<dbReference type="RefSeq" id="WP_020449247.1">
    <property type="nucleotide sequence ID" value="NC_021353.1"/>
</dbReference>
<dbReference type="GO" id="GO:0016787">
    <property type="term" value="F:hydrolase activity"/>
    <property type="evidence" value="ECO:0007669"/>
    <property type="project" value="UniProtKB-KW"/>
</dbReference>
<keyword evidence="1 3" id="KW-0378">Hydrolase</keyword>